<evidence type="ECO:0000313" key="2">
    <source>
        <dbReference type="EMBL" id="SVE12407.1"/>
    </source>
</evidence>
<sequence>MFPAHQIHSVYPFRTKDGKGERRSVSYNADFMSKQAYEDENHPENRMAKAQAKSVNKSNDPAV</sequence>
<feature type="compositionally biased region" description="Polar residues" evidence="1">
    <location>
        <begin position="53"/>
        <end position="63"/>
    </location>
</feature>
<organism evidence="2">
    <name type="scientific">marine metagenome</name>
    <dbReference type="NCBI Taxonomy" id="408172"/>
    <lineage>
        <taxon>unclassified sequences</taxon>
        <taxon>metagenomes</taxon>
        <taxon>ecological metagenomes</taxon>
    </lineage>
</organism>
<evidence type="ECO:0000256" key="1">
    <source>
        <dbReference type="SAM" id="MobiDB-lite"/>
    </source>
</evidence>
<dbReference type="EMBL" id="UINC01195715">
    <property type="protein sequence ID" value="SVE12407.1"/>
    <property type="molecule type" value="Genomic_DNA"/>
</dbReference>
<proteinExistence type="predicted"/>
<name>A0A383AX40_9ZZZZ</name>
<accession>A0A383AX40</accession>
<dbReference type="AlphaFoldDB" id="A0A383AX40"/>
<protein>
    <submittedName>
        <fullName evidence="2">Uncharacterized protein</fullName>
    </submittedName>
</protein>
<feature type="compositionally biased region" description="Basic and acidic residues" evidence="1">
    <location>
        <begin position="36"/>
        <end position="47"/>
    </location>
</feature>
<feature type="region of interest" description="Disordered" evidence="1">
    <location>
        <begin position="35"/>
        <end position="63"/>
    </location>
</feature>
<reference evidence="2" key="1">
    <citation type="submission" date="2018-05" db="EMBL/GenBank/DDBJ databases">
        <authorList>
            <person name="Lanie J.A."/>
            <person name="Ng W.-L."/>
            <person name="Kazmierczak K.M."/>
            <person name="Andrzejewski T.M."/>
            <person name="Davidsen T.M."/>
            <person name="Wayne K.J."/>
            <person name="Tettelin H."/>
            <person name="Glass J.I."/>
            <person name="Rusch D."/>
            <person name="Podicherti R."/>
            <person name="Tsui H.-C.T."/>
            <person name="Winkler M.E."/>
        </authorList>
    </citation>
    <scope>NUCLEOTIDE SEQUENCE</scope>
</reference>
<dbReference type="Gene3D" id="2.60.120.620">
    <property type="entry name" value="q2cbj1_9rhob like domain"/>
    <property type="match status" value="1"/>
</dbReference>
<gene>
    <name evidence="2" type="ORF">METZ01_LOCUS465261</name>
</gene>